<dbReference type="RefSeq" id="WP_004625573.1">
    <property type="nucleotide sequence ID" value="NZ_AORV01000031.1"/>
</dbReference>
<dbReference type="Pfam" id="PF00990">
    <property type="entry name" value="GGDEF"/>
    <property type="match status" value="1"/>
</dbReference>
<keyword evidence="5 6" id="KW-0472">Membrane</keyword>
<dbReference type="Proteomes" id="UP000014155">
    <property type="component" value="Unassembled WGS sequence"/>
</dbReference>
<feature type="transmembrane region" description="Helical" evidence="6">
    <location>
        <begin position="68"/>
        <end position="92"/>
    </location>
</feature>
<evidence type="ECO:0000259" key="7">
    <source>
        <dbReference type="PROSITE" id="PS50887"/>
    </source>
</evidence>
<dbReference type="Gene3D" id="3.30.70.270">
    <property type="match status" value="1"/>
</dbReference>
<protein>
    <submittedName>
        <fullName evidence="8">Diguanylate cyclase (GGDEF) domain-containing protein</fullName>
    </submittedName>
</protein>
<dbReference type="EMBL" id="AORV01000031">
    <property type="protein sequence ID" value="EMS72060.1"/>
    <property type="molecule type" value="Genomic_DNA"/>
</dbReference>
<dbReference type="GO" id="GO:0005886">
    <property type="term" value="C:plasma membrane"/>
    <property type="evidence" value="ECO:0007669"/>
    <property type="project" value="UniProtKB-SubCell"/>
</dbReference>
<organism evidence="8 9">
    <name type="scientific">Ruminiclostridium cellobioparum subsp. termitidis CT1112</name>
    <dbReference type="NCBI Taxonomy" id="1195236"/>
    <lineage>
        <taxon>Bacteria</taxon>
        <taxon>Bacillati</taxon>
        <taxon>Bacillota</taxon>
        <taxon>Clostridia</taxon>
        <taxon>Eubacteriales</taxon>
        <taxon>Oscillospiraceae</taxon>
        <taxon>Ruminiclostridium</taxon>
    </lineage>
</organism>
<proteinExistence type="predicted"/>
<dbReference type="PANTHER" id="PTHR45138:SF9">
    <property type="entry name" value="DIGUANYLATE CYCLASE DGCM-RELATED"/>
    <property type="match status" value="1"/>
</dbReference>
<dbReference type="GO" id="GO:0043709">
    <property type="term" value="P:cell adhesion involved in single-species biofilm formation"/>
    <property type="evidence" value="ECO:0007669"/>
    <property type="project" value="TreeGrafter"/>
</dbReference>
<dbReference type="FunFam" id="3.30.70.270:FF:000001">
    <property type="entry name" value="Diguanylate cyclase domain protein"/>
    <property type="match status" value="1"/>
</dbReference>
<dbReference type="GO" id="GO:0000155">
    <property type="term" value="F:phosphorelay sensor kinase activity"/>
    <property type="evidence" value="ECO:0007669"/>
    <property type="project" value="InterPro"/>
</dbReference>
<evidence type="ECO:0000256" key="2">
    <source>
        <dbReference type="ARBA" id="ARBA00022475"/>
    </source>
</evidence>
<gene>
    <name evidence="8" type="ORF">CTER_2107</name>
</gene>
<reference evidence="8 9" key="1">
    <citation type="journal article" date="2013" name="Genome Announc.">
        <title>Draft Genome Sequence of the Cellulolytic, Mesophilic, Anaerobic Bacterium Clostridium termitidis Strain CT1112 (DSM 5398).</title>
        <authorList>
            <person name="Lal S."/>
            <person name="Ramachandran U."/>
            <person name="Zhang X."/>
            <person name="Munir R."/>
            <person name="Sparling R."/>
            <person name="Levin D.B."/>
        </authorList>
    </citation>
    <scope>NUCLEOTIDE SEQUENCE [LARGE SCALE GENOMIC DNA]</scope>
    <source>
        <strain evidence="8 9">CT1112</strain>
    </source>
</reference>
<dbReference type="SUPFAM" id="SSF55073">
    <property type="entry name" value="Nucleotide cyclase"/>
    <property type="match status" value="1"/>
</dbReference>
<name>S0FJ14_RUMCE</name>
<dbReference type="InterPro" id="IPR011620">
    <property type="entry name" value="Sig_transdc_His_kinase_LytS_TM"/>
</dbReference>
<dbReference type="STRING" id="1195236.CTER_2107"/>
<evidence type="ECO:0000313" key="8">
    <source>
        <dbReference type="EMBL" id="EMS72060.1"/>
    </source>
</evidence>
<dbReference type="eggNOG" id="COG3706">
    <property type="taxonomic scope" value="Bacteria"/>
</dbReference>
<keyword evidence="2" id="KW-1003">Cell membrane</keyword>
<comment type="subcellular location">
    <subcellularLocation>
        <location evidence="1">Cell membrane</location>
        <topology evidence="1">Multi-pass membrane protein</topology>
    </subcellularLocation>
</comment>
<dbReference type="GO" id="GO:0071555">
    <property type="term" value="P:cell wall organization"/>
    <property type="evidence" value="ECO:0007669"/>
    <property type="project" value="InterPro"/>
</dbReference>
<comment type="caution">
    <text evidence="8">The sequence shown here is derived from an EMBL/GenBank/DDBJ whole genome shotgun (WGS) entry which is preliminary data.</text>
</comment>
<feature type="transmembrane region" description="Helical" evidence="6">
    <location>
        <begin position="134"/>
        <end position="151"/>
    </location>
</feature>
<dbReference type="NCBIfam" id="TIGR00254">
    <property type="entry name" value="GGDEF"/>
    <property type="match status" value="1"/>
</dbReference>
<accession>S0FJ14</accession>
<evidence type="ECO:0000256" key="5">
    <source>
        <dbReference type="ARBA" id="ARBA00023136"/>
    </source>
</evidence>
<feature type="transmembrane region" description="Helical" evidence="6">
    <location>
        <begin position="6"/>
        <end position="23"/>
    </location>
</feature>
<dbReference type="SMART" id="SM00267">
    <property type="entry name" value="GGDEF"/>
    <property type="match status" value="1"/>
</dbReference>
<dbReference type="CDD" id="cd01949">
    <property type="entry name" value="GGDEF"/>
    <property type="match status" value="1"/>
</dbReference>
<dbReference type="GO" id="GO:0052621">
    <property type="term" value="F:diguanylate cyclase activity"/>
    <property type="evidence" value="ECO:0007669"/>
    <property type="project" value="TreeGrafter"/>
</dbReference>
<feature type="transmembrane region" description="Helical" evidence="6">
    <location>
        <begin position="158"/>
        <end position="179"/>
    </location>
</feature>
<dbReference type="AlphaFoldDB" id="S0FJ14"/>
<dbReference type="InterPro" id="IPR050469">
    <property type="entry name" value="Diguanylate_Cyclase"/>
</dbReference>
<feature type="domain" description="GGDEF" evidence="7">
    <location>
        <begin position="226"/>
        <end position="359"/>
    </location>
</feature>
<dbReference type="Pfam" id="PF07694">
    <property type="entry name" value="5TM-5TMR_LYT"/>
    <property type="match status" value="1"/>
</dbReference>
<keyword evidence="3 6" id="KW-0812">Transmembrane</keyword>
<dbReference type="GO" id="GO:1902201">
    <property type="term" value="P:negative regulation of bacterial-type flagellum-dependent cell motility"/>
    <property type="evidence" value="ECO:0007669"/>
    <property type="project" value="TreeGrafter"/>
</dbReference>
<dbReference type="InterPro" id="IPR043128">
    <property type="entry name" value="Rev_trsase/Diguanyl_cyclase"/>
</dbReference>
<evidence type="ECO:0000256" key="1">
    <source>
        <dbReference type="ARBA" id="ARBA00004651"/>
    </source>
</evidence>
<feature type="transmembrane region" description="Helical" evidence="6">
    <location>
        <begin position="35"/>
        <end position="56"/>
    </location>
</feature>
<evidence type="ECO:0000256" key="3">
    <source>
        <dbReference type="ARBA" id="ARBA00022692"/>
    </source>
</evidence>
<dbReference type="PATRIC" id="fig|1195236.3.peg.2411"/>
<evidence type="ECO:0000256" key="4">
    <source>
        <dbReference type="ARBA" id="ARBA00022989"/>
    </source>
</evidence>
<evidence type="ECO:0000313" key="9">
    <source>
        <dbReference type="Proteomes" id="UP000014155"/>
    </source>
</evidence>
<dbReference type="PANTHER" id="PTHR45138">
    <property type="entry name" value="REGULATORY COMPONENTS OF SENSORY TRANSDUCTION SYSTEM"/>
    <property type="match status" value="1"/>
</dbReference>
<feature type="transmembrane region" description="Helical" evidence="6">
    <location>
        <begin position="104"/>
        <end position="122"/>
    </location>
</feature>
<dbReference type="PROSITE" id="PS50887">
    <property type="entry name" value="GGDEF"/>
    <property type="match status" value="1"/>
</dbReference>
<sequence>MFRDFVINSGMLIAFLSICYQIFRNTGLNPQLPIGLKIKMGLIFGIMGMVLVEFSVKLTNHLIVDLRILPILIACLYGGFIPGIIASFAIAVFRIIRFGFSDTAFAASISTFILPLLTYPLFRKQKQLWKKWVYGSIIFEFIISLNYAVFIDGMKNKILIITLFCSVSSLIAFLIYYYIRYLEAYTFAFRRYQQESKKDFLTGLNNARQFDAIYNNIIEKSKTDKRQISLLFLDIDFFKKVNDTYGHEDGDIVLKTLGDLLIHNCRDIDIVSRNGGEEFSVILPDCTSDLALEIAERLRKKVENTSFILSNGVIIKITISIGISSYPDKISNIDILKEKADEALYSAKRAGRNRVVPAK</sequence>
<evidence type="ECO:0000256" key="6">
    <source>
        <dbReference type="SAM" id="Phobius"/>
    </source>
</evidence>
<dbReference type="InterPro" id="IPR029787">
    <property type="entry name" value="Nucleotide_cyclase"/>
</dbReference>
<dbReference type="InterPro" id="IPR000160">
    <property type="entry name" value="GGDEF_dom"/>
</dbReference>
<keyword evidence="9" id="KW-1185">Reference proteome</keyword>
<keyword evidence="4 6" id="KW-1133">Transmembrane helix</keyword>